<evidence type="ECO:0000313" key="3">
    <source>
        <dbReference type="Proteomes" id="UP000030675"/>
    </source>
</evidence>
<evidence type="ECO:0000256" key="1">
    <source>
        <dbReference type="SAM" id="Phobius"/>
    </source>
</evidence>
<dbReference type="PROSITE" id="PS00409">
    <property type="entry name" value="PROKAR_NTER_METHYL"/>
    <property type="match status" value="1"/>
</dbReference>
<organism evidence="2 3">
    <name type="scientific">Photobacterium leiognathi lrivu.4.1</name>
    <dbReference type="NCBI Taxonomy" id="1248232"/>
    <lineage>
        <taxon>Bacteria</taxon>
        <taxon>Pseudomonadati</taxon>
        <taxon>Pseudomonadota</taxon>
        <taxon>Gammaproteobacteria</taxon>
        <taxon>Vibrionales</taxon>
        <taxon>Vibrionaceae</taxon>
        <taxon>Photobacterium</taxon>
    </lineage>
</organism>
<sequence>MKQQQGFTLVELIMVIVIIGIISATATARFSGRSEFDAQLTRDQAISVIRQIQISAMQGHSLPLKVTNSCLGVCDPTVTESDDSLREAQTNTTFALTKAEPPASILYFNLLGQPASGSASSAALVCTNGCTITITAKNKQTASICINSQGYVYKKKDNEVCGK</sequence>
<gene>
    <name evidence="2" type="ORF">PLEI_2586</name>
</gene>
<reference evidence="3" key="1">
    <citation type="submission" date="2012-12" db="EMBL/GenBank/DDBJ databases">
        <title>Genome Sequence of Photobacterium leiognathi lrivu.4.1.</title>
        <authorList>
            <person name="Urbanczyk H."/>
            <person name="Ogura Y."/>
            <person name="Hayashi T."/>
            <person name="Dunlap P.V."/>
        </authorList>
    </citation>
    <scope>NUCLEOTIDE SEQUENCE [LARGE SCALE GENOMIC DNA]</scope>
    <source>
        <strain evidence="3">lrivu.4.1</strain>
    </source>
</reference>
<dbReference type="Proteomes" id="UP000030675">
    <property type="component" value="Unassembled WGS sequence"/>
</dbReference>
<name>A0A0U1P8G9_PHOLE</name>
<dbReference type="InterPro" id="IPR045584">
    <property type="entry name" value="Pilin-like"/>
</dbReference>
<dbReference type="HOGENOM" id="CLU_125322_2_0_6"/>
<feature type="transmembrane region" description="Helical" evidence="1">
    <location>
        <begin position="6"/>
        <end position="26"/>
    </location>
</feature>
<dbReference type="Gene3D" id="3.30.700.10">
    <property type="entry name" value="Glycoprotein, Type 4 Pilin"/>
    <property type="match status" value="1"/>
</dbReference>
<keyword evidence="1" id="KW-1133">Transmembrane helix</keyword>
<proteinExistence type="predicted"/>
<dbReference type="InterPro" id="IPR012902">
    <property type="entry name" value="N_methyl_site"/>
</dbReference>
<dbReference type="AlphaFoldDB" id="A0A0U1P8G9"/>
<dbReference type="SUPFAM" id="SSF54523">
    <property type="entry name" value="Pili subunits"/>
    <property type="match status" value="1"/>
</dbReference>
<dbReference type="RefSeq" id="WP_023933696.1">
    <property type="nucleotide sequence ID" value="NZ_DF196819.1"/>
</dbReference>
<keyword evidence="1" id="KW-0472">Membrane</keyword>
<protein>
    <submittedName>
        <fullName evidence="2">Putative MSHA pilin protein MshC</fullName>
    </submittedName>
</protein>
<dbReference type="EMBL" id="DF196819">
    <property type="protein sequence ID" value="GAD30930.1"/>
    <property type="molecule type" value="Genomic_DNA"/>
</dbReference>
<dbReference type="eggNOG" id="COG2165">
    <property type="taxonomic scope" value="Bacteria"/>
</dbReference>
<accession>A0A0U1P8G9</accession>
<keyword evidence="1" id="KW-0812">Transmembrane</keyword>
<dbReference type="NCBIfam" id="TIGR02532">
    <property type="entry name" value="IV_pilin_GFxxxE"/>
    <property type="match status" value="1"/>
</dbReference>
<dbReference type="Pfam" id="PF07963">
    <property type="entry name" value="N_methyl"/>
    <property type="match status" value="1"/>
</dbReference>
<evidence type="ECO:0000313" key="2">
    <source>
        <dbReference type="EMBL" id="GAD30930.1"/>
    </source>
</evidence>